<reference evidence="2" key="1">
    <citation type="submission" date="2025-08" db="UniProtKB">
        <authorList>
            <consortium name="Ensembl"/>
        </authorList>
    </citation>
    <scope>IDENTIFICATION</scope>
</reference>
<accession>A0A8C3HPK3</accession>
<dbReference type="PROSITE" id="PS50127">
    <property type="entry name" value="UBC_2"/>
    <property type="match status" value="1"/>
</dbReference>
<dbReference type="Proteomes" id="UP000694380">
    <property type="component" value="Unplaced"/>
</dbReference>
<protein>
    <recommendedName>
        <fullName evidence="1">UBC core domain-containing protein</fullName>
    </recommendedName>
</protein>
<dbReference type="AlphaFoldDB" id="A0A8C3HPK3"/>
<dbReference type="GeneTree" id="ENSGT00740000115534"/>
<dbReference type="Pfam" id="PF00179">
    <property type="entry name" value="UQ_con"/>
    <property type="match status" value="1"/>
</dbReference>
<evidence type="ECO:0000259" key="1">
    <source>
        <dbReference type="PROSITE" id="PS50127"/>
    </source>
</evidence>
<name>A0A8C3HPK3_CHRPI</name>
<sequence>MHLGSKEGSNFLWLIHRVGLTFESEVASSIIVASSKGKWIGMKEINVPLFQTIYENRIYSLKIESAPKYPEAPSFVRFVTKINMTGVNSSNGVVDPRAISVLAKWQNSYSIKVVLQELRCLMIN</sequence>
<keyword evidence="3" id="KW-1185">Reference proteome</keyword>
<dbReference type="SUPFAM" id="SSF54495">
    <property type="entry name" value="UBC-like"/>
    <property type="match status" value="1"/>
</dbReference>
<dbReference type="InterPro" id="IPR000608">
    <property type="entry name" value="UBC"/>
</dbReference>
<dbReference type="Ensembl" id="ENSCPBT00000025312.1">
    <property type="protein sequence ID" value="ENSCPBP00000021501.1"/>
    <property type="gene ID" value="ENSCPBG00000015451.1"/>
</dbReference>
<dbReference type="InterPro" id="IPR016135">
    <property type="entry name" value="UBQ-conjugating_enzyme/RWD"/>
</dbReference>
<evidence type="ECO:0000313" key="3">
    <source>
        <dbReference type="Proteomes" id="UP000694380"/>
    </source>
</evidence>
<feature type="domain" description="UBC core" evidence="1">
    <location>
        <begin position="1"/>
        <end position="124"/>
    </location>
</feature>
<proteinExistence type="predicted"/>
<organism evidence="2 3">
    <name type="scientific">Chrysemys picta bellii</name>
    <name type="common">Western painted turtle</name>
    <name type="synonym">Emys bellii</name>
    <dbReference type="NCBI Taxonomy" id="8478"/>
    <lineage>
        <taxon>Eukaryota</taxon>
        <taxon>Metazoa</taxon>
        <taxon>Chordata</taxon>
        <taxon>Craniata</taxon>
        <taxon>Vertebrata</taxon>
        <taxon>Euteleostomi</taxon>
        <taxon>Archelosauria</taxon>
        <taxon>Testudinata</taxon>
        <taxon>Testudines</taxon>
        <taxon>Cryptodira</taxon>
        <taxon>Durocryptodira</taxon>
        <taxon>Testudinoidea</taxon>
        <taxon>Emydidae</taxon>
        <taxon>Chrysemys</taxon>
    </lineage>
</organism>
<evidence type="ECO:0000313" key="2">
    <source>
        <dbReference type="Ensembl" id="ENSCPBP00000021501.1"/>
    </source>
</evidence>
<reference evidence="2" key="2">
    <citation type="submission" date="2025-09" db="UniProtKB">
        <authorList>
            <consortium name="Ensembl"/>
        </authorList>
    </citation>
    <scope>IDENTIFICATION</scope>
</reference>
<dbReference type="Gene3D" id="3.10.110.10">
    <property type="entry name" value="Ubiquitin Conjugating Enzyme"/>
    <property type="match status" value="1"/>
</dbReference>